<gene>
    <name evidence="2" type="ORF">Scep_018390</name>
</gene>
<comment type="caution">
    <text evidence="2">The sequence shown here is derived from an EMBL/GenBank/DDBJ whole genome shotgun (WGS) entry which is preliminary data.</text>
</comment>
<protein>
    <submittedName>
        <fullName evidence="2">Uncharacterized protein</fullName>
    </submittedName>
</protein>
<proteinExistence type="predicted"/>
<feature type="region of interest" description="Disordered" evidence="1">
    <location>
        <begin position="68"/>
        <end position="108"/>
    </location>
</feature>
<feature type="compositionally biased region" description="Polar residues" evidence="1">
    <location>
        <begin position="68"/>
        <end position="78"/>
    </location>
</feature>
<reference evidence="2 3" key="1">
    <citation type="submission" date="2024-01" db="EMBL/GenBank/DDBJ databases">
        <title>Genome assemblies of Stephania.</title>
        <authorList>
            <person name="Yang L."/>
        </authorList>
    </citation>
    <scope>NUCLEOTIDE SEQUENCE [LARGE SCALE GENOMIC DNA]</scope>
    <source>
        <strain evidence="2">JXDWG</strain>
        <tissue evidence="2">Leaf</tissue>
    </source>
</reference>
<accession>A0AAP0I8U3</accession>
<keyword evidence="3" id="KW-1185">Reference proteome</keyword>
<dbReference type="Proteomes" id="UP001419268">
    <property type="component" value="Unassembled WGS sequence"/>
</dbReference>
<evidence type="ECO:0000313" key="2">
    <source>
        <dbReference type="EMBL" id="KAK9110871.1"/>
    </source>
</evidence>
<organism evidence="2 3">
    <name type="scientific">Stephania cephalantha</name>
    <dbReference type="NCBI Taxonomy" id="152367"/>
    <lineage>
        <taxon>Eukaryota</taxon>
        <taxon>Viridiplantae</taxon>
        <taxon>Streptophyta</taxon>
        <taxon>Embryophyta</taxon>
        <taxon>Tracheophyta</taxon>
        <taxon>Spermatophyta</taxon>
        <taxon>Magnoliopsida</taxon>
        <taxon>Ranunculales</taxon>
        <taxon>Menispermaceae</taxon>
        <taxon>Menispermoideae</taxon>
        <taxon>Cissampelideae</taxon>
        <taxon>Stephania</taxon>
    </lineage>
</organism>
<name>A0AAP0I8U3_9MAGN</name>
<sequence>MRRRKTKWPLDLVDGENAVQERVWQLAMAESLRLKNGVVPRGDGGTPITDQESSCVGVRRTCATFSHSNGGGYQLSSEESSRGFAPSRAGKRSAEEESGFRPSALRGGDGKYYARGGVQAKWSFTRETGEEGTVRSKDANMM</sequence>
<evidence type="ECO:0000256" key="1">
    <source>
        <dbReference type="SAM" id="MobiDB-lite"/>
    </source>
</evidence>
<evidence type="ECO:0000313" key="3">
    <source>
        <dbReference type="Proteomes" id="UP001419268"/>
    </source>
</evidence>
<dbReference type="EMBL" id="JBBNAG010000008">
    <property type="protein sequence ID" value="KAK9110871.1"/>
    <property type="molecule type" value="Genomic_DNA"/>
</dbReference>
<dbReference type="AlphaFoldDB" id="A0AAP0I8U3"/>